<keyword evidence="5" id="KW-0732">Signal</keyword>
<evidence type="ECO:0000256" key="1">
    <source>
        <dbReference type="ARBA" id="ARBA00009748"/>
    </source>
</evidence>
<dbReference type="PROSITE" id="PS00597">
    <property type="entry name" value="PLANT_LTP"/>
    <property type="match status" value="1"/>
</dbReference>
<dbReference type="InterPro" id="IPR036312">
    <property type="entry name" value="Bifun_inhib/LTP/seed_sf"/>
</dbReference>
<feature type="chain" id="PRO_5016289596" description="Non-specific lipid-transfer protein" evidence="5">
    <location>
        <begin position="33"/>
        <end position="126"/>
    </location>
</feature>
<dbReference type="Proteomes" id="UP000249390">
    <property type="component" value="Unassembled WGS sequence"/>
</dbReference>
<feature type="signal peptide" evidence="5">
    <location>
        <begin position="1"/>
        <end position="32"/>
    </location>
</feature>
<dbReference type="PRINTS" id="PR00382">
    <property type="entry name" value="LIPIDTRNSFER"/>
</dbReference>
<dbReference type="GO" id="GO:0006869">
    <property type="term" value="P:lipid transport"/>
    <property type="evidence" value="ECO:0007669"/>
    <property type="project" value="InterPro"/>
</dbReference>
<comment type="caution">
    <text evidence="7">The sequence shown here is derived from an EMBL/GenBank/DDBJ whole genome shotgun (WGS) entry which is preliminary data.</text>
</comment>
<dbReference type="InterPro" id="IPR000528">
    <property type="entry name" value="Plant_nsLTP"/>
</dbReference>
<organism evidence="7 8">
    <name type="scientific">Cuscuta australis</name>
    <dbReference type="NCBI Taxonomy" id="267555"/>
    <lineage>
        <taxon>Eukaryota</taxon>
        <taxon>Viridiplantae</taxon>
        <taxon>Streptophyta</taxon>
        <taxon>Embryophyta</taxon>
        <taxon>Tracheophyta</taxon>
        <taxon>Spermatophyta</taxon>
        <taxon>Magnoliopsida</taxon>
        <taxon>eudicotyledons</taxon>
        <taxon>Gunneridae</taxon>
        <taxon>Pentapetalae</taxon>
        <taxon>asterids</taxon>
        <taxon>lamiids</taxon>
        <taxon>Solanales</taxon>
        <taxon>Convolvulaceae</taxon>
        <taxon>Cuscuteae</taxon>
        <taxon>Cuscuta</taxon>
        <taxon>Cuscuta subgen. Grammica</taxon>
        <taxon>Cuscuta sect. Cleistogrammica</taxon>
    </lineage>
</organism>
<dbReference type="AlphaFoldDB" id="A0A328CZC6"/>
<keyword evidence="3 4" id="KW-0446">Lipid-binding</keyword>
<evidence type="ECO:0000313" key="8">
    <source>
        <dbReference type="Proteomes" id="UP000249390"/>
    </source>
</evidence>
<dbReference type="SUPFAM" id="SSF47699">
    <property type="entry name" value="Bifunctional inhibitor/lipid-transfer protein/seed storage 2S albumin"/>
    <property type="match status" value="1"/>
</dbReference>
<dbReference type="PANTHER" id="PTHR33076">
    <property type="entry name" value="NON-SPECIFIC LIPID-TRANSFER PROTEIN 2-RELATED"/>
    <property type="match status" value="1"/>
</dbReference>
<comment type="function">
    <text evidence="4">Plant non-specific lipid-transfer proteins transfer phospholipids as well as galactolipids across membranes. May play a role in wax or cutin deposition in the cell walls of expanding epidermal cells and certain secretory tissues.</text>
</comment>
<evidence type="ECO:0000256" key="5">
    <source>
        <dbReference type="SAM" id="SignalP"/>
    </source>
</evidence>
<accession>A0A328CZC6</accession>
<keyword evidence="8" id="KW-1185">Reference proteome</keyword>
<gene>
    <name evidence="7" type="ORF">DM860_000734</name>
</gene>
<name>A0A328CZC6_9ASTE</name>
<dbReference type="InterPro" id="IPR016140">
    <property type="entry name" value="Bifunc_inhib/LTP/seed_store"/>
</dbReference>
<evidence type="ECO:0000259" key="6">
    <source>
        <dbReference type="SMART" id="SM00499"/>
    </source>
</evidence>
<dbReference type="Pfam" id="PF00234">
    <property type="entry name" value="Tryp_alpha_amyl"/>
    <property type="match status" value="1"/>
</dbReference>
<evidence type="ECO:0000256" key="4">
    <source>
        <dbReference type="RuleBase" id="RU000628"/>
    </source>
</evidence>
<dbReference type="GO" id="GO:0008289">
    <property type="term" value="F:lipid binding"/>
    <property type="evidence" value="ECO:0007669"/>
    <property type="project" value="UniProtKB-KW"/>
</dbReference>
<keyword evidence="2 4" id="KW-0813">Transport</keyword>
<comment type="similarity">
    <text evidence="1 4">Belongs to the plant LTP family.</text>
</comment>
<dbReference type="Gene3D" id="1.10.110.10">
    <property type="entry name" value="Plant lipid-transfer and hydrophobic proteins"/>
    <property type="match status" value="1"/>
</dbReference>
<feature type="domain" description="Bifunctional inhibitor/plant lipid transfer protein/seed storage helical" evidence="6">
    <location>
        <begin position="36"/>
        <end position="122"/>
    </location>
</feature>
<sequence length="126" mass="12773">MASFFPSMNKKQTTMAILLLLCTAMAADVGEAQLTCSTVLNSLTPCLGFVTGSGGPTQGCCGGITSLFNTAQSQGVGARKTVCSCLKSIASSATANQISRAASLPGKCGVSIPYKISPQVDCSLIN</sequence>
<dbReference type="SMART" id="SM00499">
    <property type="entry name" value="AAI"/>
    <property type="match status" value="1"/>
</dbReference>
<dbReference type="CDD" id="cd01960">
    <property type="entry name" value="nsLTP1"/>
    <property type="match status" value="1"/>
</dbReference>
<proteinExistence type="inferred from homology"/>
<protein>
    <recommendedName>
        <fullName evidence="4">Non-specific lipid-transfer protein</fullName>
    </recommendedName>
</protein>
<evidence type="ECO:0000313" key="7">
    <source>
        <dbReference type="EMBL" id="RAL38040.1"/>
    </source>
</evidence>
<evidence type="ECO:0000256" key="2">
    <source>
        <dbReference type="ARBA" id="ARBA00022448"/>
    </source>
</evidence>
<reference evidence="7 8" key="1">
    <citation type="submission" date="2018-06" db="EMBL/GenBank/DDBJ databases">
        <title>The Genome of Cuscuta australis (Dodder) Provides Insight into the Evolution of Plant Parasitism.</title>
        <authorList>
            <person name="Liu H."/>
        </authorList>
    </citation>
    <scope>NUCLEOTIDE SEQUENCE [LARGE SCALE GENOMIC DNA]</scope>
    <source>
        <strain evidence="8">cv. Yunnan</strain>
        <tissue evidence="7">Vines</tissue>
    </source>
</reference>
<dbReference type="EMBL" id="NQVE01000215">
    <property type="protein sequence ID" value="RAL38040.1"/>
    <property type="molecule type" value="Genomic_DNA"/>
</dbReference>
<evidence type="ECO:0000256" key="3">
    <source>
        <dbReference type="ARBA" id="ARBA00023121"/>
    </source>
</evidence>